<evidence type="ECO:0000313" key="1">
    <source>
        <dbReference type="EMBL" id="EAY30849.1"/>
    </source>
</evidence>
<dbReference type="eggNOG" id="COG1397">
    <property type="taxonomic scope" value="Bacteria"/>
</dbReference>
<comment type="caution">
    <text evidence="1">The sequence shown here is derived from an EMBL/GenBank/DDBJ whole genome shotgun (WGS) entry which is preliminary data.</text>
</comment>
<evidence type="ECO:0000313" key="2">
    <source>
        <dbReference type="Proteomes" id="UP000004095"/>
    </source>
</evidence>
<dbReference type="Proteomes" id="UP000004095">
    <property type="component" value="Unassembled WGS sequence"/>
</dbReference>
<dbReference type="RefSeq" id="WP_002694560.1">
    <property type="nucleotide sequence ID" value="NZ_AAWS01000005.1"/>
</dbReference>
<reference evidence="1 2" key="1">
    <citation type="submission" date="2007-01" db="EMBL/GenBank/DDBJ databases">
        <authorList>
            <person name="Haygood M."/>
            <person name="Podell S."/>
            <person name="Anderson C."/>
            <person name="Hopkinson B."/>
            <person name="Roe K."/>
            <person name="Barbeau K."/>
            <person name="Gaasterland T."/>
            <person name="Ferriera S."/>
            <person name="Johnson J."/>
            <person name="Kravitz S."/>
            <person name="Beeson K."/>
            <person name="Sutton G."/>
            <person name="Rogers Y.-H."/>
            <person name="Friedman R."/>
            <person name="Frazier M."/>
            <person name="Venter J.C."/>
        </authorList>
    </citation>
    <scope>NUCLEOTIDE SEQUENCE [LARGE SCALE GENOMIC DNA]</scope>
    <source>
        <strain evidence="1 2">ATCC 23134</strain>
    </source>
</reference>
<dbReference type="AlphaFoldDB" id="A1ZFS5"/>
<accession>A1ZFS5</accession>
<proteinExistence type="predicted"/>
<organism evidence="1 2">
    <name type="scientific">Microscilla marina ATCC 23134</name>
    <dbReference type="NCBI Taxonomy" id="313606"/>
    <lineage>
        <taxon>Bacteria</taxon>
        <taxon>Pseudomonadati</taxon>
        <taxon>Bacteroidota</taxon>
        <taxon>Cytophagia</taxon>
        <taxon>Cytophagales</taxon>
        <taxon>Microscillaceae</taxon>
        <taxon>Microscilla</taxon>
    </lineage>
</organism>
<dbReference type="EMBL" id="AAWS01000005">
    <property type="protein sequence ID" value="EAY30849.1"/>
    <property type="molecule type" value="Genomic_DNA"/>
</dbReference>
<sequence length="99" mass="11280">MKDHNQPQYCSHCQQAIDLSGRYPRRICNDCYQLLTDKEGRAIAYVNDDFSDSVQGFYTDVNPPVPYDSLTCYINESAFRAEEGRFGGVVVQHLPGVRK</sequence>
<name>A1ZFS5_MICM2</name>
<dbReference type="OrthoDB" id="839391at2"/>
<keyword evidence="2" id="KW-1185">Reference proteome</keyword>
<gene>
    <name evidence="1" type="ORF">M23134_01173</name>
</gene>
<protein>
    <submittedName>
        <fullName evidence="1">Uncharacterized protein</fullName>
    </submittedName>
</protein>